<dbReference type="STRING" id="573508.A0A1E3BUC0"/>
<accession>A0A1E3BUC0</accession>
<dbReference type="OrthoDB" id="3594103at2759"/>
<gene>
    <name evidence="1" type="ORF">SI65_01921</name>
    <name evidence="2" type="ORF">SI65_01961</name>
</gene>
<dbReference type="PANTHER" id="PTHR37538:SF1">
    <property type="entry name" value="BTB DOMAIN-CONTAINING PROTEIN"/>
    <property type="match status" value="1"/>
</dbReference>
<comment type="caution">
    <text evidence="2">The sequence shown here is derived from an EMBL/GenBank/DDBJ whole genome shotgun (WGS) entry which is preliminary data.</text>
</comment>
<dbReference type="VEuPathDB" id="FungiDB:SI65_01961"/>
<protein>
    <submittedName>
        <fullName evidence="2">Uncharacterized protein</fullName>
    </submittedName>
</protein>
<evidence type="ECO:0000313" key="3">
    <source>
        <dbReference type="Proteomes" id="UP000094569"/>
    </source>
</evidence>
<dbReference type="Proteomes" id="UP000094569">
    <property type="component" value="Unassembled WGS sequence"/>
</dbReference>
<evidence type="ECO:0000313" key="1">
    <source>
        <dbReference type="EMBL" id="ODM24331.1"/>
    </source>
</evidence>
<name>A0A1E3BUC0_ASPCR</name>
<dbReference type="VEuPathDB" id="FungiDB:SI65_01921"/>
<proteinExistence type="predicted"/>
<dbReference type="AlphaFoldDB" id="A0A1E3BUC0"/>
<evidence type="ECO:0000313" key="2">
    <source>
        <dbReference type="EMBL" id="ODM24371.1"/>
    </source>
</evidence>
<keyword evidence="3" id="KW-1185">Reference proteome</keyword>
<organism evidence="2 3">
    <name type="scientific">Aspergillus cristatus</name>
    <name type="common">Chinese Fuzhuan brick tea-fermentation fungus</name>
    <name type="synonym">Eurotium cristatum</name>
    <dbReference type="NCBI Taxonomy" id="573508"/>
    <lineage>
        <taxon>Eukaryota</taxon>
        <taxon>Fungi</taxon>
        <taxon>Dikarya</taxon>
        <taxon>Ascomycota</taxon>
        <taxon>Pezizomycotina</taxon>
        <taxon>Eurotiomycetes</taxon>
        <taxon>Eurotiomycetidae</taxon>
        <taxon>Eurotiales</taxon>
        <taxon>Aspergillaceae</taxon>
        <taxon>Aspergillus</taxon>
        <taxon>Aspergillus subgen. Aspergillus</taxon>
    </lineage>
</organism>
<reference evidence="2 3" key="1">
    <citation type="journal article" date="2016" name="BMC Genomics">
        <title>Comparative genomic and transcriptomic analyses of the Fuzhuan brick tea-fermentation fungus Aspergillus cristatus.</title>
        <authorList>
            <person name="Ge Y."/>
            <person name="Wang Y."/>
            <person name="Liu Y."/>
            <person name="Tan Y."/>
            <person name="Ren X."/>
            <person name="Zhang X."/>
            <person name="Hyde K.D."/>
            <person name="Liu Y."/>
            <person name="Liu Z."/>
        </authorList>
    </citation>
    <scope>NUCLEOTIDE SEQUENCE [LARGE SCALE GENOMIC DNA]</scope>
    <source>
        <strain evidence="2 3">GZAAS20.1005</strain>
    </source>
</reference>
<dbReference type="EMBL" id="JXNT01000001">
    <property type="protein sequence ID" value="ODM24371.1"/>
    <property type="molecule type" value="Genomic_DNA"/>
</dbReference>
<sequence length="196" mass="22680">MEPIHDSDTGCILLQDIPEDTGHTLVHYLQTRQYKHLRSRRESHEAYRRNVFTYMAANYLDLADLSLQARTFMDRSVQGVNVFQALNIALEVWLLTPADRVDFFIYHLRDKIFDTLEKNPYLFEKPAFGEYVGRTLQFDKFLVWVMANAYYNRVSQCACVGRLEGPVAVAGTIEAGMVDDGRRVRKRRRSDAAPPD</sequence>
<dbReference type="PANTHER" id="PTHR37538">
    <property type="entry name" value="BTB DOMAIN-CONTAINING PROTEIN"/>
    <property type="match status" value="1"/>
</dbReference>
<dbReference type="EMBL" id="JXNT01000001">
    <property type="protein sequence ID" value="ODM24331.1"/>
    <property type="molecule type" value="Genomic_DNA"/>
</dbReference>